<dbReference type="GO" id="GO:0005684">
    <property type="term" value="C:U2-type spliceosomal complex"/>
    <property type="evidence" value="ECO:0007669"/>
    <property type="project" value="TreeGrafter"/>
</dbReference>
<proteinExistence type="inferred from homology"/>
<dbReference type="PANTHER" id="PTHR12111:SF2">
    <property type="entry name" value="SPLICING FACTOR YJU2B-RELATED"/>
    <property type="match status" value="1"/>
</dbReference>
<reference evidence="3 4" key="1">
    <citation type="submission" date="2015-07" db="EMBL/GenBank/DDBJ databases">
        <authorList>
            <person name="Noorani M."/>
        </authorList>
    </citation>
    <scope>NUCLEOTIDE SEQUENCE [LARGE SCALE GENOMIC DNA]</scope>
    <source>
        <strain evidence="3">BBA 69670</strain>
    </source>
</reference>
<feature type="compositionally biased region" description="Basic and acidic residues" evidence="2">
    <location>
        <begin position="301"/>
        <end position="311"/>
    </location>
</feature>
<dbReference type="Proteomes" id="UP000044841">
    <property type="component" value="Unassembled WGS sequence"/>
</dbReference>
<organism evidence="3 4">
    <name type="scientific">Rhizoctonia solani</name>
    <dbReference type="NCBI Taxonomy" id="456999"/>
    <lineage>
        <taxon>Eukaryota</taxon>
        <taxon>Fungi</taxon>
        <taxon>Dikarya</taxon>
        <taxon>Basidiomycota</taxon>
        <taxon>Agaricomycotina</taxon>
        <taxon>Agaricomycetes</taxon>
        <taxon>Cantharellales</taxon>
        <taxon>Ceratobasidiaceae</taxon>
        <taxon>Rhizoctonia</taxon>
    </lineage>
</organism>
<dbReference type="Pfam" id="PF04502">
    <property type="entry name" value="Saf4_Yju2"/>
    <property type="match status" value="1"/>
</dbReference>
<evidence type="ECO:0000313" key="4">
    <source>
        <dbReference type="Proteomes" id="UP000044841"/>
    </source>
</evidence>
<keyword evidence="4" id="KW-1185">Reference proteome</keyword>
<dbReference type="EMBL" id="CYGV01001622">
    <property type="protein sequence ID" value="CUA75947.1"/>
    <property type="molecule type" value="Genomic_DNA"/>
</dbReference>
<dbReference type="AlphaFoldDB" id="A0A0K6GBH7"/>
<protein>
    <submittedName>
        <fullName evidence="3">Coiled-coil domain-containing protein 130 [Xenopus laevis]</fullName>
    </submittedName>
</protein>
<evidence type="ECO:0000256" key="1">
    <source>
        <dbReference type="ARBA" id="ARBA00005595"/>
    </source>
</evidence>
<feature type="region of interest" description="Disordered" evidence="2">
    <location>
        <begin position="124"/>
        <end position="143"/>
    </location>
</feature>
<comment type="similarity">
    <text evidence="1">Belongs to the CWC16 family.</text>
</comment>
<dbReference type="GO" id="GO:0000398">
    <property type="term" value="P:mRNA splicing, via spliceosome"/>
    <property type="evidence" value="ECO:0007669"/>
    <property type="project" value="InterPro"/>
</dbReference>
<feature type="compositionally biased region" description="Low complexity" evidence="2">
    <location>
        <begin position="265"/>
        <end position="281"/>
    </location>
</feature>
<dbReference type="PANTHER" id="PTHR12111">
    <property type="entry name" value="SPLICING FACTOR YJU2"/>
    <property type="match status" value="1"/>
</dbReference>
<evidence type="ECO:0000256" key="2">
    <source>
        <dbReference type="SAM" id="MobiDB-lite"/>
    </source>
</evidence>
<feature type="compositionally biased region" description="Basic and acidic residues" evidence="2">
    <location>
        <begin position="233"/>
        <end position="252"/>
    </location>
</feature>
<dbReference type="GO" id="GO:0071014">
    <property type="term" value="C:post-mRNA release spliceosomal complex"/>
    <property type="evidence" value="ECO:0007669"/>
    <property type="project" value="TreeGrafter"/>
</dbReference>
<name>A0A0K6GBH7_9AGAM</name>
<feature type="region of interest" description="Disordered" evidence="2">
    <location>
        <begin position="233"/>
        <end position="311"/>
    </location>
</feature>
<sequence length="367" mass="41120">MQGFNKYYPPDYDGEKHKSLNSYRGKHALGDRARKLDQGILITRFELPFNIWCGGCDAHIGMGVRYNAEKRKIGNYYSTPIFAFRCKCHLCSHWFEIRTDPQNTRYVVEYGARQKIEEWNPEENGGYAVHENDPSKNAPLDPLQSLEKSTTQEENYQKHARPHLEQLQDLSAARSADPYALSVKLRKNFREGKHAALKIKAEDDAIKDKYGLDPGIKLMDKNDPLLVSEAKAEWEEGQKQREEEEAMRKLHDAQSGPIEFRTRVGSSSSAAGSSSAAASSSRVSIQSPPRKIHSNPRPMHKVHDQPHNSKPILKKDKIAQAAKAKAISTLTSSLVSNSARKADPFTRGGVGVMGRSSTKLPGLARKL</sequence>
<dbReference type="InterPro" id="IPR007590">
    <property type="entry name" value="Saf4/Yju2"/>
</dbReference>
<accession>A0A0K6GBH7</accession>
<feature type="region of interest" description="Disordered" evidence="2">
    <location>
        <begin position="340"/>
        <end position="367"/>
    </location>
</feature>
<feature type="compositionally biased region" description="Basic residues" evidence="2">
    <location>
        <begin position="290"/>
        <end position="300"/>
    </location>
</feature>
<evidence type="ECO:0000313" key="3">
    <source>
        <dbReference type="EMBL" id="CUA75947.1"/>
    </source>
</evidence>
<gene>
    <name evidence="3" type="ORF">RSOLAG22IIIB_01950</name>
</gene>